<dbReference type="PANTHER" id="PTHR37814:SF1">
    <property type="entry name" value="MEMBRANE PROTEIN"/>
    <property type="match status" value="1"/>
</dbReference>
<feature type="transmembrane region" description="Helical" evidence="1">
    <location>
        <begin position="37"/>
        <end position="62"/>
    </location>
</feature>
<proteinExistence type="predicted"/>
<keyword evidence="3" id="KW-1185">Reference proteome</keyword>
<gene>
    <name evidence="2" type="ORF">GJU41_04820</name>
</gene>
<sequence length="351" mass="39014">MKNRWFQVVQIAAVYVGTVVGAGFATGREIVEFFTQFGLFGILGILICGYFFMHLGAKVMIISKRIGAKSYQDFNLFLFGKSFGFIINIFMLIVLFGVTSVMLSGAGAIFEEQLEYSRQFGVLLTILLTMIAMSFGSKGLFSVNIIVVPLLILFSVLVAASSFDAHTFSSYQLHHAPSFKWIISAISYAAFNLAMAEAVLVPLAQEIEDESVVKWGGIVGGATLTFILLSSHFALSTLPDVMTYDIPMAEVMKASVFSFFFIYIMVIYGEVFTSVIGNLFGLERHLVRVIPIPRMIIILILLSGAFFVSQIGYSSLIAFLYPIFGYMSIIFLVLMMVRKTPHHDHNKTMKK</sequence>
<evidence type="ECO:0008006" key="4">
    <source>
        <dbReference type="Google" id="ProtNLM"/>
    </source>
</evidence>
<evidence type="ECO:0000256" key="1">
    <source>
        <dbReference type="SAM" id="Phobius"/>
    </source>
</evidence>
<feature type="transmembrane region" description="Helical" evidence="1">
    <location>
        <begin position="215"/>
        <end position="235"/>
    </location>
</feature>
<dbReference type="PANTHER" id="PTHR37814">
    <property type="entry name" value="CONSERVED MEMBRANE PROTEIN"/>
    <property type="match status" value="1"/>
</dbReference>
<comment type="caution">
    <text evidence="2">The sequence shown here is derived from an EMBL/GenBank/DDBJ whole genome shotgun (WGS) entry which is preliminary data.</text>
</comment>
<evidence type="ECO:0000313" key="3">
    <source>
        <dbReference type="Proteomes" id="UP000441585"/>
    </source>
</evidence>
<protein>
    <recommendedName>
        <fullName evidence="4">Transporter</fullName>
    </recommendedName>
</protein>
<evidence type="ECO:0000313" key="2">
    <source>
        <dbReference type="EMBL" id="MRX53284.1"/>
    </source>
</evidence>
<keyword evidence="1" id="KW-1133">Transmembrane helix</keyword>
<dbReference type="RefSeq" id="WP_070876243.1">
    <property type="nucleotide sequence ID" value="NZ_CAJGAA010000001.1"/>
</dbReference>
<name>A0A6I2M7H5_9BACI</name>
<feature type="transmembrane region" description="Helical" evidence="1">
    <location>
        <begin position="83"/>
        <end position="110"/>
    </location>
</feature>
<feature type="transmembrane region" description="Helical" evidence="1">
    <location>
        <begin position="292"/>
        <end position="313"/>
    </location>
</feature>
<organism evidence="2 3">
    <name type="scientific">Metabacillus idriensis</name>
    <dbReference type="NCBI Taxonomy" id="324768"/>
    <lineage>
        <taxon>Bacteria</taxon>
        <taxon>Bacillati</taxon>
        <taxon>Bacillota</taxon>
        <taxon>Bacilli</taxon>
        <taxon>Bacillales</taxon>
        <taxon>Bacillaceae</taxon>
        <taxon>Metabacillus</taxon>
    </lineage>
</organism>
<feature type="transmembrane region" description="Helical" evidence="1">
    <location>
        <begin position="116"/>
        <end position="133"/>
    </location>
</feature>
<feature type="transmembrane region" description="Helical" evidence="1">
    <location>
        <begin position="319"/>
        <end position="337"/>
    </location>
</feature>
<feature type="transmembrane region" description="Helical" evidence="1">
    <location>
        <begin position="181"/>
        <end position="203"/>
    </location>
</feature>
<dbReference type="EMBL" id="WKKF01000001">
    <property type="protein sequence ID" value="MRX53284.1"/>
    <property type="molecule type" value="Genomic_DNA"/>
</dbReference>
<keyword evidence="1" id="KW-0812">Transmembrane</keyword>
<accession>A0A6I2M7H5</accession>
<dbReference type="AlphaFoldDB" id="A0A6I2M7H5"/>
<dbReference type="InterPro" id="IPR038728">
    <property type="entry name" value="YkvI-like"/>
</dbReference>
<keyword evidence="1" id="KW-0472">Membrane</keyword>
<dbReference type="Proteomes" id="UP000441585">
    <property type="component" value="Unassembled WGS sequence"/>
</dbReference>
<feature type="transmembrane region" description="Helical" evidence="1">
    <location>
        <begin position="255"/>
        <end position="280"/>
    </location>
</feature>
<reference evidence="2 3" key="1">
    <citation type="submission" date="2019-11" db="EMBL/GenBank/DDBJ databases">
        <title>Bacillus idriensis genome.</title>
        <authorList>
            <person name="Konopka E.N."/>
            <person name="Newman J.D."/>
        </authorList>
    </citation>
    <scope>NUCLEOTIDE SEQUENCE [LARGE SCALE GENOMIC DNA]</scope>
    <source>
        <strain evidence="2 3">DSM 19097</strain>
    </source>
</reference>
<feature type="transmembrane region" description="Helical" evidence="1">
    <location>
        <begin position="140"/>
        <end position="161"/>
    </location>
</feature>